<organism evidence="1 2">
    <name type="scientific">Fictibacillus barbaricus</name>
    <dbReference type="NCBI Taxonomy" id="182136"/>
    <lineage>
        <taxon>Bacteria</taxon>
        <taxon>Bacillati</taxon>
        <taxon>Bacillota</taxon>
        <taxon>Bacilli</taxon>
        <taxon>Bacillales</taxon>
        <taxon>Fictibacillaceae</taxon>
        <taxon>Fictibacillus</taxon>
    </lineage>
</organism>
<evidence type="ECO:0000313" key="1">
    <source>
        <dbReference type="EMBL" id="MDR7072096.1"/>
    </source>
</evidence>
<dbReference type="Proteomes" id="UP001258181">
    <property type="component" value="Unassembled WGS sequence"/>
</dbReference>
<gene>
    <name evidence="1" type="ORF">J2X07_001071</name>
</gene>
<comment type="caution">
    <text evidence="1">The sequence shown here is derived from an EMBL/GenBank/DDBJ whole genome shotgun (WGS) entry which is preliminary data.</text>
</comment>
<dbReference type="EMBL" id="JAVDWA010000001">
    <property type="protein sequence ID" value="MDR7072096.1"/>
    <property type="molecule type" value="Genomic_DNA"/>
</dbReference>
<sequence>MEKLIGAEWVRLLQDEWDRRKAKTVCTAPTSKREMG</sequence>
<proteinExistence type="predicted"/>
<reference evidence="1 2" key="1">
    <citation type="submission" date="2023-07" db="EMBL/GenBank/DDBJ databases">
        <title>Sorghum-associated microbial communities from plants grown in Nebraska, USA.</title>
        <authorList>
            <person name="Schachtman D."/>
        </authorList>
    </citation>
    <scope>NUCLEOTIDE SEQUENCE [LARGE SCALE GENOMIC DNA]</scope>
    <source>
        <strain evidence="1 2">BE211</strain>
    </source>
</reference>
<name>A0ABU1TY21_9BACL</name>
<accession>A0ABU1TY21</accession>
<evidence type="ECO:0000313" key="2">
    <source>
        <dbReference type="Proteomes" id="UP001258181"/>
    </source>
</evidence>
<keyword evidence="2" id="KW-1185">Reference proteome</keyword>
<protein>
    <submittedName>
        <fullName evidence="1">Uncharacterized protein</fullName>
    </submittedName>
</protein>